<dbReference type="OrthoDB" id="764979at2"/>
<keyword evidence="3" id="KW-1185">Reference proteome</keyword>
<dbReference type="RefSeq" id="WP_084287214.1">
    <property type="nucleotide sequence ID" value="NZ_FWYB01000001.1"/>
</dbReference>
<feature type="transmembrane region" description="Helical" evidence="1">
    <location>
        <begin position="92"/>
        <end position="113"/>
    </location>
</feature>
<protein>
    <submittedName>
        <fullName evidence="2">Uncharacterized protein</fullName>
    </submittedName>
</protein>
<gene>
    <name evidence="2" type="ORF">SAMN04488101_101654</name>
</gene>
<evidence type="ECO:0000256" key="1">
    <source>
        <dbReference type="SAM" id="Phobius"/>
    </source>
</evidence>
<keyword evidence="1" id="KW-1133">Transmembrane helix</keyword>
<sequence length="157" mass="17844">MLYFKTVPFPGDVKQPEVEKALRKYALKKTSSLDFKSSTMNVGTDKIFFGLEDKTSLKFTRIKTSFEFMLPKLIISLPKDQMATAYKIRLSAIPFAVCLFISFCIFTVILGLLNGKTDAEATIFILVLAILFFSLLKLELKLSQLRVLKSIKKDKDQ</sequence>
<organism evidence="2 3">
    <name type="scientific">Pedobacter nyackensis</name>
    <dbReference type="NCBI Taxonomy" id="475255"/>
    <lineage>
        <taxon>Bacteria</taxon>
        <taxon>Pseudomonadati</taxon>
        <taxon>Bacteroidota</taxon>
        <taxon>Sphingobacteriia</taxon>
        <taxon>Sphingobacteriales</taxon>
        <taxon>Sphingobacteriaceae</taxon>
        <taxon>Pedobacter</taxon>
    </lineage>
</organism>
<dbReference type="AlphaFoldDB" id="A0A1W2AJ39"/>
<proteinExistence type="predicted"/>
<dbReference type="EMBL" id="FWYB01000001">
    <property type="protein sequence ID" value="SMC60653.1"/>
    <property type="molecule type" value="Genomic_DNA"/>
</dbReference>
<accession>A0A1W2AJ39</accession>
<evidence type="ECO:0000313" key="3">
    <source>
        <dbReference type="Proteomes" id="UP000192678"/>
    </source>
</evidence>
<reference evidence="2 3" key="1">
    <citation type="submission" date="2017-04" db="EMBL/GenBank/DDBJ databases">
        <authorList>
            <person name="Afonso C.L."/>
            <person name="Miller P.J."/>
            <person name="Scott M.A."/>
            <person name="Spackman E."/>
            <person name="Goraichik I."/>
            <person name="Dimitrov K.M."/>
            <person name="Suarez D.L."/>
            <person name="Swayne D.E."/>
        </authorList>
    </citation>
    <scope>NUCLEOTIDE SEQUENCE [LARGE SCALE GENOMIC DNA]</scope>
    <source>
        <strain evidence="2 3">DSM 19625</strain>
    </source>
</reference>
<evidence type="ECO:0000313" key="2">
    <source>
        <dbReference type="EMBL" id="SMC60653.1"/>
    </source>
</evidence>
<keyword evidence="1" id="KW-0472">Membrane</keyword>
<name>A0A1W2AJ39_9SPHI</name>
<dbReference type="STRING" id="475255.SAMN04488101_101654"/>
<keyword evidence="1" id="KW-0812">Transmembrane</keyword>
<dbReference type="Proteomes" id="UP000192678">
    <property type="component" value="Unassembled WGS sequence"/>
</dbReference>
<feature type="transmembrane region" description="Helical" evidence="1">
    <location>
        <begin position="119"/>
        <end position="136"/>
    </location>
</feature>